<gene>
    <name evidence="2" type="ORF">DEO45_15835</name>
</gene>
<dbReference type="Proteomes" id="UP000252387">
    <property type="component" value="Unassembled WGS sequence"/>
</dbReference>
<dbReference type="AlphaFoldDB" id="A0A368K9Q2"/>
<keyword evidence="3" id="KW-1185">Reference proteome</keyword>
<evidence type="ECO:0000313" key="2">
    <source>
        <dbReference type="EMBL" id="RCS28671.1"/>
    </source>
</evidence>
<reference evidence="2 3" key="1">
    <citation type="submission" date="2018-05" db="EMBL/GenBank/DDBJ databases">
        <title>Draft genome sequence of Rhodanobacter denitrificans Yn1 isolated from gold copper mine.</title>
        <authorList>
            <person name="Yang N."/>
            <person name="Mazhar H.S."/>
            <person name="Rensing C."/>
        </authorList>
    </citation>
    <scope>NUCLEOTIDE SEQUENCE [LARGE SCALE GENOMIC DNA]</scope>
    <source>
        <strain evidence="2 3">Yn1</strain>
    </source>
</reference>
<proteinExistence type="predicted"/>
<accession>A0A368K9Q2</accession>
<evidence type="ECO:0000313" key="3">
    <source>
        <dbReference type="Proteomes" id="UP000252387"/>
    </source>
</evidence>
<organism evidence="2 3">
    <name type="scientific">Rhodanobacter denitrificans</name>
    <dbReference type="NCBI Taxonomy" id="666685"/>
    <lineage>
        <taxon>Bacteria</taxon>
        <taxon>Pseudomonadati</taxon>
        <taxon>Pseudomonadota</taxon>
        <taxon>Gammaproteobacteria</taxon>
        <taxon>Lysobacterales</taxon>
        <taxon>Rhodanobacteraceae</taxon>
        <taxon>Rhodanobacter</taxon>
    </lineage>
</organism>
<keyword evidence="1" id="KW-1133">Transmembrane helix</keyword>
<protein>
    <submittedName>
        <fullName evidence="2">Uncharacterized protein</fullName>
    </submittedName>
</protein>
<name>A0A368K9Q2_9GAMM</name>
<feature type="transmembrane region" description="Helical" evidence="1">
    <location>
        <begin position="258"/>
        <end position="276"/>
    </location>
</feature>
<sequence>MLRRIKDVWTGSEPVEFASAFGMDESVERLRAATRRWSFPFATQECAAGTVRENRVSLQRVIPMVGNSFKPFFIGRFERRQGKVVLRGRFTMMLLVKVFMAFWFGMLALFAVAGSVAATASPKAVMFPLAAVGMMGFGVGLTALGRWFSRNDPAWLTDVICTALRAPSDTTAPGRNAATAGHAATGKTPAFIYAMTGLFVLFGLLGLVSAITGIQTYRGGLGGSVITHYANDTLRMVAGAGSIAMLLVAYGIYRRMLFAWRAGFVLLAASMAYSVIDPFVRTDLGDARVPALAFGGFSVVIGVFWARWWHAQRDHFHD</sequence>
<dbReference type="EMBL" id="QFWQ01000011">
    <property type="protein sequence ID" value="RCS28671.1"/>
    <property type="molecule type" value="Genomic_DNA"/>
</dbReference>
<keyword evidence="1" id="KW-0812">Transmembrane</keyword>
<comment type="caution">
    <text evidence="2">The sequence shown here is derived from an EMBL/GenBank/DDBJ whole genome shotgun (WGS) entry which is preliminary data.</text>
</comment>
<dbReference type="RefSeq" id="WP_114345663.1">
    <property type="nucleotide sequence ID" value="NZ_QFWQ01000011.1"/>
</dbReference>
<dbReference type="OrthoDB" id="5942017at2"/>
<feature type="transmembrane region" description="Helical" evidence="1">
    <location>
        <begin position="234"/>
        <end position="253"/>
    </location>
</feature>
<keyword evidence="1" id="KW-0472">Membrane</keyword>
<feature type="transmembrane region" description="Helical" evidence="1">
    <location>
        <begin position="90"/>
        <end position="113"/>
    </location>
</feature>
<evidence type="ECO:0000256" key="1">
    <source>
        <dbReference type="SAM" id="Phobius"/>
    </source>
</evidence>
<feature type="transmembrane region" description="Helical" evidence="1">
    <location>
        <begin position="288"/>
        <end position="306"/>
    </location>
</feature>
<feature type="transmembrane region" description="Helical" evidence="1">
    <location>
        <begin position="190"/>
        <end position="214"/>
    </location>
</feature>
<feature type="transmembrane region" description="Helical" evidence="1">
    <location>
        <begin position="125"/>
        <end position="144"/>
    </location>
</feature>